<reference evidence="7" key="1">
    <citation type="submission" date="2025-08" db="UniProtKB">
        <authorList>
            <consortium name="RefSeq"/>
        </authorList>
    </citation>
    <scope>IDENTIFICATION</scope>
</reference>
<feature type="transmembrane region" description="Helical" evidence="4">
    <location>
        <begin position="217"/>
        <end position="241"/>
    </location>
</feature>
<dbReference type="GeneID" id="120278658"/>
<evidence type="ECO:0000313" key="7">
    <source>
        <dbReference type="RefSeq" id="XP_039141322.1"/>
    </source>
</evidence>
<comment type="subcellular location">
    <subcellularLocation>
        <location evidence="1">Membrane</location>
    </subcellularLocation>
</comment>
<keyword evidence="6" id="KW-1185">Reference proteome</keyword>
<dbReference type="AlphaFoldDB" id="A0AB40CMM1"/>
<keyword evidence="2 4" id="KW-0472">Membrane</keyword>
<dbReference type="PANTHER" id="PTHR47666:SF1">
    <property type="entry name" value="PROTEIN VASCULAR ASSOCIATED DEATH 1, CHLOROPLASTIC"/>
    <property type="match status" value="1"/>
</dbReference>
<gene>
    <name evidence="7" type="primary">LOC120278658</name>
</gene>
<sequence>MGDFLSILTRLYFHHLLEFQHTLWHQHEQFRYTRDISFLHPVKIYLGAKFDVGRRVQKFLRVYRNSHLVIETSQQISDVPYGDYFKVEGIWDVQQLSGETGCILRVYINVAFSKKTMFRGKIEQSTKDECREVYALWINNKLEDTISTNVGLGSSSEPAGDLMHNVIFEEIIETVSDKISPQSESPMTVNLEKWRSALVIFREAWASLCSYCGSQSLLPFVIAAAFLAVLILMQVSIIVILTRVPEVRIVTEGNYISGPGSYNLENAEWLERRFNYLKEEMLMLESRMERMRHEYTLLKATLQSIEKLKPKS</sequence>
<dbReference type="GO" id="GO:0016020">
    <property type="term" value="C:membrane"/>
    <property type="evidence" value="ECO:0007669"/>
    <property type="project" value="UniProtKB-SubCell"/>
</dbReference>
<proteinExistence type="predicted"/>
<dbReference type="InterPro" id="IPR031968">
    <property type="entry name" value="VASt"/>
</dbReference>
<dbReference type="RefSeq" id="XP_039141322.1">
    <property type="nucleotide sequence ID" value="XM_039285388.1"/>
</dbReference>
<dbReference type="PROSITE" id="PS51778">
    <property type="entry name" value="VAST"/>
    <property type="match status" value="1"/>
</dbReference>
<evidence type="ECO:0000313" key="6">
    <source>
        <dbReference type="Proteomes" id="UP001515500"/>
    </source>
</evidence>
<protein>
    <submittedName>
        <fullName evidence="7">Protein VASCULAR ASSOCIATED DEATH 1, chloroplastic-like</fullName>
    </submittedName>
</protein>
<dbReference type="Proteomes" id="UP001515500">
    <property type="component" value="Chromosome 16"/>
</dbReference>
<accession>A0AB40CMM1</accession>
<name>A0AB40CMM1_DIOCR</name>
<keyword evidence="4" id="KW-1133">Transmembrane helix</keyword>
<evidence type="ECO:0000256" key="2">
    <source>
        <dbReference type="ARBA" id="ARBA00023136"/>
    </source>
</evidence>
<evidence type="ECO:0000259" key="5">
    <source>
        <dbReference type="PROSITE" id="PS51778"/>
    </source>
</evidence>
<feature type="domain" description="VASt" evidence="5">
    <location>
        <begin position="1"/>
        <end position="150"/>
    </location>
</feature>
<keyword evidence="3" id="KW-0175">Coiled coil</keyword>
<feature type="coiled-coil region" evidence="3">
    <location>
        <begin position="274"/>
        <end position="308"/>
    </location>
</feature>
<organism evidence="6 7">
    <name type="scientific">Dioscorea cayennensis subsp. rotundata</name>
    <name type="common">White Guinea yam</name>
    <name type="synonym">Dioscorea rotundata</name>
    <dbReference type="NCBI Taxonomy" id="55577"/>
    <lineage>
        <taxon>Eukaryota</taxon>
        <taxon>Viridiplantae</taxon>
        <taxon>Streptophyta</taxon>
        <taxon>Embryophyta</taxon>
        <taxon>Tracheophyta</taxon>
        <taxon>Spermatophyta</taxon>
        <taxon>Magnoliopsida</taxon>
        <taxon>Liliopsida</taxon>
        <taxon>Dioscoreales</taxon>
        <taxon>Dioscoreaceae</taxon>
        <taxon>Dioscorea</taxon>
    </lineage>
</organism>
<evidence type="ECO:0000256" key="1">
    <source>
        <dbReference type="ARBA" id="ARBA00004370"/>
    </source>
</evidence>
<dbReference type="Pfam" id="PF16016">
    <property type="entry name" value="VASt"/>
    <property type="match status" value="1"/>
</dbReference>
<evidence type="ECO:0000256" key="3">
    <source>
        <dbReference type="SAM" id="Coils"/>
    </source>
</evidence>
<keyword evidence="4" id="KW-0812">Transmembrane</keyword>
<dbReference type="GO" id="GO:0043069">
    <property type="term" value="P:negative regulation of programmed cell death"/>
    <property type="evidence" value="ECO:0007669"/>
    <property type="project" value="TreeGrafter"/>
</dbReference>
<evidence type="ECO:0000256" key="4">
    <source>
        <dbReference type="SAM" id="Phobius"/>
    </source>
</evidence>
<dbReference type="PANTHER" id="PTHR47666">
    <property type="entry name" value="PROTEIN VASCULAR ASSOCIATED DEATH 1, CHLOROPLASTIC"/>
    <property type="match status" value="1"/>
</dbReference>